<proteinExistence type="evidence at transcript level"/>
<dbReference type="AlphaFoldDB" id="Q5BR01"/>
<reference evidence="1" key="1">
    <citation type="submission" date="2005-01" db="EMBL/GenBank/DDBJ databases">
        <authorList>
            <person name="Han Z."/>
        </authorList>
    </citation>
    <scope>NUCLEOTIDE SEQUENCE</scope>
</reference>
<dbReference type="EMBL" id="AY915814">
    <property type="protein sequence ID" value="AAX31035.1"/>
    <property type="molecule type" value="mRNA"/>
</dbReference>
<organism evidence="1">
    <name type="scientific">Schistosoma japonicum</name>
    <name type="common">Blood fluke</name>
    <dbReference type="NCBI Taxonomy" id="6182"/>
    <lineage>
        <taxon>Eukaryota</taxon>
        <taxon>Metazoa</taxon>
        <taxon>Spiralia</taxon>
        <taxon>Lophotrochozoa</taxon>
        <taxon>Platyhelminthes</taxon>
        <taxon>Trematoda</taxon>
        <taxon>Digenea</taxon>
        <taxon>Strigeidida</taxon>
        <taxon>Schistosomatoidea</taxon>
        <taxon>Schistosomatidae</taxon>
        <taxon>Schistosoma</taxon>
    </lineage>
</organism>
<protein>
    <submittedName>
        <fullName evidence="1">SJCHGC09742 protein</fullName>
    </submittedName>
</protein>
<sequence length="74" mass="8628">MYLGLSYFLYHVSHFSDQYSKFKNINVDERIEFIRKNKVYLKASCIAKDCQSTRTCTFEGCGGQKHTLLHTGQK</sequence>
<reference evidence="1" key="2">
    <citation type="journal article" date="2006" name="PLoS Pathog.">
        <title>New perspectives on host-parasite interplay by comparative transcriptomic and proteomic analyses of Schistosoma japonicum.</title>
        <authorList>
            <person name="Liu F."/>
            <person name="Lu J."/>
            <person name="Hu W."/>
            <person name="Wang S.Y."/>
            <person name="Cui S.J."/>
            <person name="Chi M."/>
            <person name="Yan Q."/>
            <person name="Wang X.R."/>
            <person name="Song H.D."/>
            <person name="Xu X.N."/>
            <person name="Wang J.J."/>
            <person name="Zhang X.L."/>
            <person name="Zhang X."/>
            <person name="Wang Z.Q."/>
            <person name="Xue C.L."/>
            <person name="Brindley P.J."/>
            <person name="McManus D.P."/>
            <person name="Yang P.Y."/>
            <person name="Feng Z."/>
            <person name="Chen Z."/>
            <person name="Han Z.G."/>
        </authorList>
    </citation>
    <scope>NUCLEOTIDE SEQUENCE</scope>
</reference>
<name>Q5BR01_SCHJA</name>
<accession>Q5BR01</accession>
<evidence type="ECO:0000313" key="1">
    <source>
        <dbReference type="EMBL" id="AAX31035.1"/>
    </source>
</evidence>